<keyword evidence="6" id="KW-1185">Reference proteome</keyword>
<evidence type="ECO:0000256" key="1">
    <source>
        <dbReference type="ARBA" id="ARBA00022729"/>
    </source>
</evidence>
<dbReference type="Gene3D" id="1.10.4030.10">
    <property type="entry name" value="Porin chaperone SurA, peptide-binding domain"/>
    <property type="match status" value="1"/>
</dbReference>
<evidence type="ECO:0000256" key="3">
    <source>
        <dbReference type="SAM" id="SignalP"/>
    </source>
</evidence>
<evidence type="ECO:0000256" key="2">
    <source>
        <dbReference type="PROSITE-ProRule" id="PRU00278"/>
    </source>
</evidence>
<evidence type="ECO:0000313" key="6">
    <source>
        <dbReference type="Proteomes" id="UP000190888"/>
    </source>
</evidence>
<dbReference type="RefSeq" id="WP_078830690.1">
    <property type="nucleotide sequence ID" value="NZ_FUWH01000003.1"/>
</dbReference>
<name>A0A1T4M691_9BACT</name>
<gene>
    <name evidence="5" type="ORF">SAMN04488132_103201</name>
</gene>
<dbReference type="InterPro" id="IPR000297">
    <property type="entry name" value="PPIase_PpiC"/>
</dbReference>
<feature type="domain" description="PpiC" evidence="4">
    <location>
        <begin position="281"/>
        <end position="391"/>
    </location>
</feature>
<dbReference type="SUPFAM" id="SSF109998">
    <property type="entry name" value="Triger factor/SurA peptide-binding domain-like"/>
    <property type="match status" value="1"/>
</dbReference>
<dbReference type="InterPro" id="IPR046357">
    <property type="entry name" value="PPIase_dom_sf"/>
</dbReference>
<protein>
    <submittedName>
        <fullName evidence="5">Periplasmic chaperone for outer membrane proteins SurA</fullName>
    </submittedName>
</protein>
<dbReference type="Proteomes" id="UP000190888">
    <property type="component" value="Unassembled WGS sequence"/>
</dbReference>
<keyword evidence="2" id="KW-0413">Isomerase</keyword>
<dbReference type="SUPFAM" id="SSF54534">
    <property type="entry name" value="FKBP-like"/>
    <property type="match status" value="2"/>
</dbReference>
<dbReference type="Gene3D" id="3.10.50.40">
    <property type="match status" value="2"/>
</dbReference>
<dbReference type="STRING" id="413434.SAMN04488132_103201"/>
<organism evidence="5 6">
    <name type="scientific">Sediminibacterium ginsengisoli</name>
    <dbReference type="NCBI Taxonomy" id="413434"/>
    <lineage>
        <taxon>Bacteria</taxon>
        <taxon>Pseudomonadati</taxon>
        <taxon>Bacteroidota</taxon>
        <taxon>Chitinophagia</taxon>
        <taxon>Chitinophagales</taxon>
        <taxon>Chitinophagaceae</taxon>
        <taxon>Sediminibacterium</taxon>
    </lineage>
</organism>
<evidence type="ECO:0000313" key="5">
    <source>
        <dbReference type="EMBL" id="SJZ62540.1"/>
    </source>
</evidence>
<dbReference type="AlphaFoldDB" id="A0A1T4M691"/>
<dbReference type="Pfam" id="PF00639">
    <property type="entry name" value="Rotamase"/>
    <property type="match status" value="2"/>
</dbReference>
<dbReference type="PANTHER" id="PTHR47637">
    <property type="entry name" value="CHAPERONE SURA"/>
    <property type="match status" value="1"/>
</dbReference>
<sequence length="463" mass="52345">MKKAFLLALLAAGVTTVSVTAQTKKVVADKIVGQVGDKIILHSDIVNAISDIKRQTQGQEGVILPTECQVLEGQLIRKALMLQAQKDSLTVSDEEIEGDLDNRIRRAIQQYGSKDVLEEIAGKTVYQIKEDAKDAVREQKLSEQMQSKILENIKITPNEVKAYYSRTPKDSLPFYESEVEVSQIVFHPKANRDVEEYVSKQMYDYKKRIETGAQKFEQLVKLYSEDPGSKETGGQYTLNRNDKNWDPAFMAASFRLKEGQVSPVVKSKFGLHIIQMVSRSGDEAVVRHILRIPPVTDDEIKETTQRADSVRTKLISGAIGFGEGVSKYSDDENSKFNAGSITSPMDGSTFLTIDQLDKDMVVALKDLKPGEYSKPQVITDERGRKVVRIVYLKTRTEPHRENLKEDYDRVAKRALEEKKNSTLEKWFKEHIPTYYVNIDKQFAGCSGLDEWRKAAETVHTSKN</sequence>
<dbReference type="OrthoDB" id="14196at2"/>
<dbReference type="InterPro" id="IPR050280">
    <property type="entry name" value="OMP_Chaperone_SurA"/>
</dbReference>
<feature type="domain" description="PpiC" evidence="4">
    <location>
        <begin position="176"/>
        <end position="278"/>
    </location>
</feature>
<reference evidence="5 6" key="1">
    <citation type="submission" date="2017-02" db="EMBL/GenBank/DDBJ databases">
        <authorList>
            <person name="Peterson S.W."/>
        </authorList>
    </citation>
    <scope>NUCLEOTIDE SEQUENCE [LARGE SCALE GENOMIC DNA]</scope>
    <source>
        <strain evidence="5 6">DSM 22335</strain>
    </source>
</reference>
<evidence type="ECO:0000259" key="4">
    <source>
        <dbReference type="PROSITE" id="PS50198"/>
    </source>
</evidence>
<feature type="signal peptide" evidence="3">
    <location>
        <begin position="1"/>
        <end position="21"/>
    </location>
</feature>
<dbReference type="PROSITE" id="PS50198">
    <property type="entry name" value="PPIC_PPIASE_2"/>
    <property type="match status" value="2"/>
</dbReference>
<feature type="chain" id="PRO_5012436684" evidence="3">
    <location>
        <begin position="22"/>
        <end position="463"/>
    </location>
</feature>
<dbReference type="EMBL" id="FUWH01000003">
    <property type="protein sequence ID" value="SJZ62540.1"/>
    <property type="molecule type" value="Genomic_DNA"/>
</dbReference>
<keyword evidence="2" id="KW-0697">Rotamase</keyword>
<dbReference type="GO" id="GO:0003755">
    <property type="term" value="F:peptidyl-prolyl cis-trans isomerase activity"/>
    <property type="evidence" value="ECO:0007669"/>
    <property type="project" value="UniProtKB-KW"/>
</dbReference>
<dbReference type="PANTHER" id="PTHR47637:SF1">
    <property type="entry name" value="CHAPERONE SURA"/>
    <property type="match status" value="1"/>
</dbReference>
<proteinExistence type="predicted"/>
<keyword evidence="1 3" id="KW-0732">Signal</keyword>
<accession>A0A1T4M691</accession>
<dbReference type="InterPro" id="IPR027304">
    <property type="entry name" value="Trigger_fact/SurA_dom_sf"/>
</dbReference>